<dbReference type="Pfam" id="PF00332">
    <property type="entry name" value="Glyco_hydro_17"/>
    <property type="match status" value="1"/>
</dbReference>
<sequence>MTSRTVARLPNLINVFLLLSLVFSGNILQKATSLGINYGQVGNNLPSPDKVINLLRSLRITKTRIYDTNPQILTSFANSNIEIIVTIENQVLTLLQDPQQALQWVDSHIKPYIPATRITGIMVGNELFTDEDSSLIGSVIKIRMKISTSLGTVLVSVIFYLSSASPFVICSSLDVTIDNHSPRHLKNNGSLLSNQMITSIKLHGILLWASMGFLMPMGILFIRMVNKANENGRNVRVFFYLHVIFQILAVVLATIGAIMSLRTLENSFNNNHQRLGLALYVAMWLQFLTGVLSGSILTIENNCNQTVWPVIFSYDSNLSTTGFPLRSGEARILQAPSSWFGLISARTLCSTNSSGSFSCATGDCESGIIECPGTYKWSAVTYVYFRIDNGGVNSYTINVERGYNLPLLVVPSQPSQTCITAGCLVDLNKTCPEDLGLFTGGKQIGCSSACQKYDTKEICCTHDFRSKQRCKTTMYTHNFEQACPLAFSYAFDDNNSTITCPKSTDFVLTFCPSSIPNNTSYANVKKMTNSFAHVLGKGGYGTVYKGKLPDSSRQDIALKILKDPKENGEDFINELASMSIASHVNIVSLFGFCYEGSKRAIIYEFMPNGSLDKFISEDISTKMDLETLYNIALGVARGLDYLHNSCVSKIVHFDIKPQNILLDEDLCPKISDFGLAKLCKKNDSIISMLDARGTVGYIAPEVFSKSYGAVSHKSDVYSYGMVVLELIGVTSRDKAETSRSNMSSMYFPDWIYEDLERNENMRLLGDHIMEEEEEVVKKMTLVGLWCIQTNPCDRPPMKKVVEMLEGGVEALVVPPKPLLTPAIMAWETVEESEETTSLLSLSQLERF</sequence>
<feature type="signal peptide" evidence="22">
    <location>
        <begin position="1"/>
        <end position="33"/>
    </location>
</feature>
<keyword evidence="7" id="KW-0808">Transferase</keyword>
<evidence type="ECO:0000256" key="17">
    <source>
        <dbReference type="ARBA" id="ARBA00023180"/>
    </source>
</evidence>
<dbReference type="InterPro" id="IPR017853">
    <property type="entry name" value="GH"/>
</dbReference>
<keyword evidence="8 21" id="KW-0812">Transmembrane</keyword>
<evidence type="ECO:0000256" key="10">
    <source>
        <dbReference type="ARBA" id="ARBA00022741"/>
    </source>
</evidence>
<evidence type="ECO:0000256" key="15">
    <source>
        <dbReference type="ARBA" id="ARBA00022989"/>
    </source>
</evidence>
<dbReference type="PROSITE" id="PS00107">
    <property type="entry name" value="PROTEIN_KINASE_ATP"/>
    <property type="match status" value="1"/>
</dbReference>
<feature type="transmembrane region" description="Helical" evidence="21">
    <location>
        <begin position="278"/>
        <end position="299"/>
    </location>
</feature>
<feature type="transmembrane region" description="Helical" evidence="21">
    <location>
        <begin position="205"/>
        <end position="225"/>
    </location>
</feature>
<dbReference type="SUPFAM" id="SSF51445">
    <property type="entry name" value="(Trans)glycosidases"/>
    <property type="match status" value="1"/>
</dbReference>
<dbReference type="Gene3D" id="3.30.200.20">
    <property type="entry name" value="Phosphorylase Kinase, domain 1"/>
    <property type="match status" value="1"/>
</dbReference>
<dbReference type="InterPro" id="IPR006593">
    <property type="entry name" value="Cyt_b561/ferric_Rdtase_TM"/>
</dbReference>
<dbReference type="InterPro" id="IPR011009">
    <property type="entry name" value="Kinase-like_dom_sf"/>
</dbReference>
<evidence type="ECO:0000259" key="23">
    <source>
        <dbReference type="PROSITE" id="PS50011"/>
    </source>
</evidence>
<dbReference type="InterPro" id="IPR001938">
    <property type="entry name" value="Thaumatin"/>
</dbReference>
<evidence type="ECO:0000256" key="21">
    <source>
        <dbReference type="SAM" id="Phobius"/>
    </source>
</evidence>
<evidence type="ECO:0000256" key="16">
    <source>
        <dbReference type="ARBA" id="ARBA00023136"/>
    </source>
</evidence>
<dbReference type="Gene3D" id="1.10.510.10">
    <property type="entry name" value="Transferase(Phosphotransferase) domain 1"/>
    <property type="match status" value="1"/>
</dbReference>
<dbReference type="EC" id="3.2.1.39" evidence="4"/>
<evidence type="ECO:0000256" key="1">
    <source>
        <dbReference type="ARBA" id="ARBA00000382"/>
    </source>
</evidence>
<dbReference type="EMBL" id="QGKY02002305">
    <property type="protein sequence ID" value="KAF2533429.1"/>
    <property type="molecule type" value="Genomic_DNA"/>
</dbReference>
<evidence type="ECO:0000259" key="24">
    <source>
        <dbReference type="PROSITE" id="PS50939"/>
    </source>
</evidence>
<dbReference type="InterPro" id="IPR045874">
    <property type="entry name" value="LRK10/LRL21-25-like"/>
</dbReference>
<keyword evidence="13 19" id="KW-0067">ATP-binding</keyword>
<dbReference type="CDD" id="cd08760">
    <property type="entry name" value="Cyt_b561_FRRS1_like"/>
    <property type="match status" value="1"/>
</dbReference>
<feature type="chain" id="PRO_5035812005" description="glucan endo-1,3-beta-D-glucosidase" evidence="22">
    <location>
        <begin position="34"/>
        <end position="847"/>
    </location>
</feature>
<dbReference type="InterPro" id="IPR001245">
    <property type="entry name" value="Ser-Thr/Tyr_kinase_cat_dom"/>
</dbReference>
<keyword evidence="9 22" id="KW-0732">Signal</keyword>
<name>A0A8S9FKA9_BRACR</name>
<evidence type="ECO:0000256" key="5">
    <source>
        <dbReference type="ARBA" id="ARBA00022448"/>
    </source>
</evidence>
<dbReference type="SMART" id="SM00220">
    <property type="entry name" value="S_TKc"/>
    <property type="match status" value="1"/>
</dbReference>
<dbReference type="PROSITE" id="PS00316">
    <property type="entry name" value="THAUMATIN_1"/>
    <property type="match status" value="1"/>
</dbReference>
<keyword evidence="5" id="KW-0813">Transport</keyword>
<dbReference type="SUPFAM" id="SSF56112">
    <property type="entry name" value="Protein kinase-like (PK-like)"/>
    <property type="match status" value="1"/>
</dbReference>
<dbReference type="PANTHER" id="PTHR27009">
    <property type="entry name" value="RUST RESISTANCE KINASE LR10-RELATED"/>
    <property type="match status" value="1"/>
</dbReference>
<dbReference type="Gene3D" id="3.20.20.80">
    <property type="entry name" value="Glycosidases"/>
    <property type="match status" value="1"/>
</dbReference>
<evidence type="ECO:0000256" key="20">
    <source>
        <dbReference type="RuleBase" id="RU004335"/>
    </source>
</evidence>
<evidence type="ECO:0000256" key="12">
    <source>
        <dbReference type="ARBA" id="ARBA00022801"/>
    </source>
</evidence>
<protein>
    <recommendedName>
        <fullName evidence="4">glucan endo-1,3-beta-D-glucosidase</fullName>
        <ecNumber evidence="4">3.2.1.39</ecNumber>
    </recommendedName>
</protein>
<evidence type="ECO:0000256" key="13">
    <source>
        <dbReference type="ARBA" id="ARBA00022840"/>
    </source>
</evidence>
<dbReference type="GO" id="GO:0042973">
    <property type="term" value="F:glucan endo-1,3-beta-D-glucosidase activity"/>
    <property type="evidence" value="ECO:0007669"/>
    <property type="project" value="UniProtKB-EC"/>
</dbReference>
<keyword evidence="16 21" id="KW-0472">Membrane</keyword>
<dbReference type="InterPro" id="IPR000719">
    <property type="entry name" value="Prot_kinase_dom"/>
</dbReference>
<feature type="transmembrane region" description="Helical" evidence="21">
    <location>
        <begin position="150"/>
        <end position="169"/>
    </location>
</feature>
<feature type="binding site" evidence="19">
    <location>
        <position position="559"/>
    </location>
    <ligand>
        <name>ATP</name>
        <dbReference type="ChEBI" id="CHEBI:30616"/>
    </ligand>
</feature>
<dbReference type="Gene3D" id="2.60.110.10">
    <property type="entry name" value="Thaumatin"/>
    <property type="match status" value="1"/>
</dbReference>
<dbReference type="InterPro" id="IPR008271">
    <property type="entry name" value="Ser/Thr_kinase_AS"/>
</dbReference>
<keyword evidence="10 19" id="KW-0547">Nucleotide-binding</keyword>
<dbReference type="PROSITE" id="PS50939">
    <property type="entry name" value="CYTOCHROME_B561"/>
    <property type="match status" value="1"/>
</dbReference>
<comment type="similarity">
    <text evidence="3 20">Belongs to the glycosyl hydrolase 17 family.</text>
</comment>
<evidence type="ECO:0000256" key="7">
    <source>
        <dbReference type="ARBA" id="ARBA00022679"/>
    </source>
</evidence>
<dbReference type="FunFam" id="2.60.110.10:FF:000004">
    <property type="entry name" value="THAUMATIN-LIKE PROTEIN 1"/>
    <property type="match status" value="1"/>
</dbReference>
<evidence type="ECO:0000256" key="14">
    <source>
        <dbReference type="ARBA" id="ARBA00022982"/>
    </source>
</evidence>
<keyword evidence="6" id="KW-0723">Serine/threonine-protein kinase</keyword>
<keyword evidence="17" id="KW-0325">Glycoprotein</keyword>
<gene>
    <name evidence="25" type="ORF">F2Q70_00032754</name>
</gene>
<keyword evidence="14" id="KW-0249">Electron transport</keyword>
<dbReference type="SMART" id="SM00205">
    <property type="entry name" value="THN"/>
    <property type="match status" value="1"/>
</dbReference>
<dbReference type="SMART" id="SM00665">
    <property type="entry name" value="B561"/>
    <property type="match status" value="1"/>
</dbReference>
<dbReference type="InterPro" id="IPR017949">
    <property type="entry name" value="Thaumatin_CS"/>
</dbReference>
<evidence type="ECO:0000256" key="11">
    <source>
        <dbReference type="ARBA" id="ARBA00022777"/>
    </source>
</evidence>
<evidence type="ECO:0000256" key="9">
    <source>
        <dbReference type="ARBA" id="ARBA00022729"/>
    </source>
</evidence>
<organism evidence="25">
    <name type="scientific">Brassica cretica</name>
    <name type="common">Mustard</name>
    <dbReference type="NCBI Taxonomy" id="69181"/>
    <lineage>
        <taxon>Eukaryota</taxon>
        <taxon>Viridiplantae</taxon>
        <taxon>Streptophyta</taxon>
        <taxon>Embryophyta</taxon>
        <taxon>Tracheophyta</taxon>
        <taxon>Spermatophyta</taxon>
        <taxon>Magnoliopsida</taxon>
        <taxon>eudicotyledons</taxon>
        <taxon>Gunneridae</taxon>
        <taxon>Pentapetalae</taxon>
        <taxon>rosids</taxon>
        <taxon>malvids</taxon>
        <taxon>Brassicales</taxon>
        <taxon>Brassicaceae</taxon>
        <taxon>Brassiceae</taxon>
        <taxon>Brassica</taxon>
    </lineage>
</organism>
<dbReference type="Pfam" id="PF00314">
    <property type="entry name" value="Thaumatin"/>
    <property type="match status" value="1"/>
</dbReference>
<dbReference type="InterPro" id="IPR037176">
    <property type="entry name" value="Osmotin/thaumatin-like_sf"/>
</dbReference>
<evidence type="ECO:0000256" key="18">
    <source>
        <dbReference type="ARBA" id="ARBA00023295"/>
    </source>
</evidence>
<keyword evidence="15 21" id="KW-1133">Transmembrane helix</keyword>
<dbReference type="GO" id="GO:0005524">
    <property type="term" value="F:ATP binding"/>
    <property type="evidence" value="ECO:0007669"/>
    <property type="project" value="UniProtKB-UniRule"/>
</dbReference>
<evidence type="ECO:0000256" key="8">
    <source>
        <dbReference type="ARBA" id="ARBA00022692"/>
    </source>
</evidence>
<evidence type="ECO:0000256" key="2">
    <source>
        <dbReference type="ARBA" id="ARBA00004479"/>
    </source>
</evidence>
<dbReference type="Pfam" id="PF07714">
    <property type="entry name" value="PK_Tyr_Ser-Thr"/>
    <property type="match status" value="1"/>
</dbReference>
<proteinExistence type="inferred from homology"/>
<keyword evidence="18" id="KW-0326">Glycosidase</keyword>
<comment type="caution">
    <text evidence="25">The sequence shown here is derived from an EMBL/GenBank/DDBJ whole genome shotgun (WGS) entry which is preliminary data.</text>
</comment>
<evidence type="ECO:0000256" key="19">
    <source>
        <dbReference type="PROSITE-ProRule" id="PRU10141"/>
    </source>
</evidence>
<evidence type="ECO:0000313" key="25">
    <source>
        <dbReference type="EMBL" id="KAF2533429.1"/>
    </source>
</evidence>
<dbReference type="PROSITE" id="PS00108">
    <property type="entry name" value="PROTEIN_KINASE_ST"/>
    <property type="match status" value="1"/>
</dbReference>
<dbReference type="AlphaFoldDB" id="A0A8S9FKA9"/>
<accession>A0A8S9FKA9</accession>
<comment type="subcellular location">
    <subcellularLocation>
        <location evidence="2">Membrane</location>
        <topology evidence="2">Single-pass type I membrane protein</topology>
    </subcellularLocation>
</comment>
<dbReference type="SUPFAM" id="SSF49870">
    <property type="entry name" value="Osmotin, thaumatin-like protein"/>
    <property type="match status" value="1"/>
</dbReference>
<dbReference type="InterPro" id="IPR000490">
    <property type="entry name" value="Glyco_hydro_17"/>
</dbReference>
<feature type="domain" description="Protein kinase" evidence="23">
    <location>
        <begin position="529"/>
        <end position="819"/>
    </location>
</feature>
<reference evidence="25" key="1">
    <citation type="submission" date="2019-12" db="EMBL/GenBank/DDBJ databases">
        <title>Genome sequencing and annotation of Brassica cretica.</title>
        <authorList>
            <person name="Studholme D.J."/>
            <person name="Sarris P.F."/>
        </authorList>
    </citation>
    <scope>NUCLEOTIDE SEQUENCE</scope>
    <source>
        <strain evidence="25">PFS-102/07</strain>
        <tissue evidence="25">Leaf</tissue>
    </source>
</reference>
<dbReference type="GO" id="GO:0005975">
    <property type="term" value="P:carbohydrate metabolic process"/>
    <property type="evidence" value="ECO:0007669"/>
    <property type="project" value="InterPro"/>
</dbReference>
<evidence type="ECO:0000256" key="22">
    <source>
        <dbReference type="SAM" id="SignalP"/>
    </source>
</evidence>
<evidence type="ECO:0000256" key="6">
    <source>
        <dbReference type="ARBA" id="ARBA00022527"/>
    </source>
</evidence>
<keyword evidence="12" id="KW-0378">Hydrolase</keyword>
<feature type="transmembrane region" description="Helical" evidence="21">
    <location>
        <begin position="237"/>
        <end position="258"/>
    </location>
</feature>
<evidence type="ECO:0000256" key="3">
    <source>
        <dbReference type="ARBA" id="ARBA00008773"/>
    </source>
</evidence>
<keyword evidence="11" id="KW-0418">Kinase</keyword>
<dbReference type="FunFam" id="1.10.510.10:FF:000590">
    <property type="entry name" value="PR5-like receptor kinase"/>
    <property type="match status" value="1"/>
</dbReference>
<dbReference type="PROSITE" id="PS50011">
    <property type="entry name" value="PROTEIN_KINASE_DOM"/>
    <property type="match status" value="1"/>
</dbReference>
<dbReference type="InterPro" id="IPR017441">
    <property type="entry name" value="Protein_kinase_ATP_BS"/>
</dbReference>
<dbReference type="GO" id="GO:0004674">
    <property type="term" value="F:protein serine/threonine kinase activity"/>
    <property type="evidence" value="ECO:0007669"/>
    <property type="project" value="UniProtKB-KW"/>
</dbReference>
<comment type="catalytic activity">
    <reaction evidence="1">
        <text>Hydrolysis of (1-&gt;3)-beta-D-glucosidic linkages in (1-&gt;3)-beta-D-glucans.</text>
        <dbReference type="EC" id="3.2.1.39"/>
    </reaction>
</comment>
<dbReference type="GO" id="GO:0016020">
    <property type="term" value="C:membrane"/>
    <property type="evidence" value="ECO:0007669"/>
    <property type="project" value="UniProtKB-SubCell"/>
</dbReference>
<dbReference type="PROSITE" id="PS51367">
    <property type="entry name" value="THAUMATIN_2"/>
    <property type="match status" value="1"/>
</dbReference>
<feature type="domain" description="Cytochrome b561" evidence="24">
    <location>
        <begin position="167"/>
        <end position="292"/>
    </location>
</feature>
<evidence type="ECO:0000256" key="4">
    <source>
        <dbReference type="ARBA" id="ARBA00012780"/>
    </source>
</evidence>